<comment type="pathway">
    <text evidence="4">Sulfur metabolism.</text>
</comment>
<dbReference type="GO" id="GO:0005758">
    <property type="term" value="C:mitochondrial intermembrane space"/>
    <property type="evidence" value="ECO:0007669"/>
    <property type="project" value="UniProtKB-SubCell"/>
</dbReference>
<dbReference type="InterPro" id="IPR014756">
    <property type="entry name" value="Ig_E-set"/>
</dbReference>
<evidence type="ECO:0000256" key="4">
    <source>
        <dbReference type="ARBA" id="ARBA00004678"/>
    </source>
</evidence>
<dbReference type="CDD" id="cd02111">
    <property type="entry name" value="eukary_SO_Moco"/>
    <property type="match status" value="1"/>
</dbReference>
<dbReference type="KEGG" id="btab:109033298"/>
<accession>A0A9P0F2L5</accession>
<dbReference type="GO" id="GO:0006790">
    <property type="term" value="P:sulfur compound metabolic process"/>
    <property type="evidence" value="ECO:0007669"/>
    <property type="project" value="TreeGrafter"/>
</dbReference>
<evidence type="ECO:0000256" key="11">
    <source>
        <dbReference type="ARBA" id="ARBA00023004"/>
    </source>
</evidence>
<protein>
    <recommendedName>
        <fullName evidence="13">Sulfite oxidase</fullName>
        <ecNumber evidence="6">1.8.3.1</ecNumber>
    </recommendedName>
</protein>
<organism evidence="15 16">
    <name type="scientific">Bemisia tabaci</name>
    <name type="common">Sweetpotato whitefly</name>
    <name type="synonym">Aleurodes tabaci</name>
    <dbReference type="NCBI Taxonomy" id="7038"/>
    <lineage>
        <taxon>Eukaryota</taxon>
        <taxon>Metazoa</taxon>
        <taxon>Ecdysozoa</taxon>
        <taxon>Arthropoda</taxon>
        <taxon>Hexapoda</taxon>
        <taxon>Insecta</taxon>
        <taxon>Pterygota</taxon>
        <taxon>Neoptera</taxon>
        <taxon>Paraneoptera</taxon>
        <taxon>Hemiptera</taxon>
        <taxon>Sternorrhyncha</taxon>
        <taxon>Aleyrodoidea</taxon>
        <taxon>Aleyrodidae</taxon>
        <taxon>Aleyrodinae</taxon>
        <taxon>Bemisia</taxon>
    </lineage>
</organism>
<comment type="cofactor">
    <cofactor evidence="2">
        <name>heme b</name>
        <dbReference type="ChEBI" id="CHEBI:60344"/>
    </cofactor>
</comment>
<keyword evidence="9" id="KW-0479">Metal-binding</keyword>
<keyword evidence="12" id="KW-0496">Mitochondrion</keyword>
<dbReference type="InterPro" id="IPR018506">
    <property type="entry name" value="Cyt_B5_heme-BS"/>
</dbReference>
<dbReference type="FunFam" id="2.60.40.650:FF:000002">
    <property type="entry name" value="sulfite oxidase"/>
    <property type="match status" value="1"/>
</dbReference>
<evidence type="ECO:0000256" key="3">
    <source>
        <dbReference type="ARBA" id="ARBA00004569"/>
    </source>
</evidence>
<dbReference type="Proteomes" id="UP001152759">
    <property type="component" value="Chromosome 3"/>
</dbReference>
<keyword evidence="7" id="KW-0500">Molybdenum</keyword>
<sequence length="557" mass="62366">MALSRFFIHRSIKSKNILSSCSVFNLQNQRLSYEQPPIKEENNFRTKHLWRVGIGLCLFGCSYYLIKNEYLYVVSATTEKSKATIKGLPEYTLDEVADHASKEDGIWVTYQRGVYDITKFVEEHPGGSEKILMAAGGSLEPFWSMYSVHQQPSILAILEQFRIGNLSEADAKEVAKDVSDPYLNDPKRHPILHPSSLKPYNAEPPPSILVDSYVTPNDLFYVRNHLPVPKVEVSTYKLKVYDANMKETSFSLEDIKTKFPKVTVTATVMCAGNRRGEMVKVKPVKGLSWGHAAIGNATWSGARLHEVLRSLGIDETSPNIEHVQFEGLDTDGVSVFYGASIPIEKALNPAGDVILAYEMNGEPIPRDHGYPLRVIVPGIVGARNVKWLGKIIVSKNESESHWQQNDYKGFSPSTDWDTVDFKTAPAIQELPVISAICDPSNSETISVKNGKITVRGYAWSGGGSKIVRVDVTGDQGKTWQVAKLIDEEADARPYRHWGWTLWTAEIPVSSGSKQVELWAKAVDSNYNTQPETFENIWNLRGVLSNAYHRIKVNLKYA</sequence>
<dbReference type="SMART" id="SM01117">
    <property type="entry name" value="Cyt-b5"/>
    <property type="match status" value="1"/>
</dbReference>
<dbReference type="SUPFAM" id="SSF81296">
    <property type="entry name" value="E set domains"/>
    <property type="match status" value="1"/>
</dbReference>
<comment type="subcellular location">
    <subcellularLocation>
        <location evidence="3">Mitochondrion intermembrane space</location>
    </subcellularLocation>
</comment>
<dbReference type="PROSITE" id="PS50255">
    <property type="entry name" value="CYTOCHROME_B5_2"/>
    <property type="match status" value="1"/>
</dbReference>
<dbReference type="Gene3D" id="3.90.420.10">
    <property type="entry name" value="Oxidoreductase, molybdopterin-binding domain"/>
    <property type="match status" value="1"/>
</dbReference>
<keyword evidence="10" id="KW-0560">Oxidoreductase</keyword>
<reference evidence="15" key="1">
    <citation type="submission" date="2021-12" db="EMBL/GenBank/DDBJ databases">
        <authorList>
            <person name="King R."/>
        </authorList>
    </citation>
    <scope>NUCLEOTIDE SEQUENCE</scope>
</reference>
<dbReference type="InterPro" id="IPR008335">
    <property type="entry name" value="Mopterin_OxRdtase_euk"/>
</dbReference>
<dbReference type="SUPFAM" id="SSF56524">
    <property type="entry name" value="Oxidoreductase molybdopterin-binding domain"/>
    <property type="match status" value="1"/>
</dbReference>
<proteinExistence type="predicted"/>
<feature type="domain" description="Cytochrome b5 heme-binding" evidence="14">
    <location>
        <begin position="88"/>
        <end position="167"/>
    </location>
</feature>
<dbReference type="PROSITE" id="PS00191">
    <property type="entry name" value="CYTOCHROME_B5_1"/>
    <property type="match status" value="1"/>
</dbReference>
<dbReference type="Pfam" id="PF00173">
    <property type="entry name" value="Cyt-b5"/>
    <property type="match status" value="1"/>
</dbReference>
<dbReference type="Gene3D" id="3.10.120.10">
    <property type="entry name" value="Cytochrome b5-like heme/steroid binding domain"/>
    <property type="match status" value="1"/>
</dbReference>
<comment type="cofactor">
    <cofactor evidence="1">
        <name>Mo-molybdopterin</name>
        <dbReference type="ChEBI" id="CHEBI:71302"/>
    </cofactor>
</comment>
<dbReference type="PANTHER" id="PTHR19372:SF7">
    <property type="entry name" value="SULFITE OXIDASE, MITOCHONDRIAL"/>
    <property type="match status" value="1"/>
</dbReference>
<dbReference type="InterPro" id="IPR036400">
    <property type="entry name" value="Cyt_B5-like_heme/steroid_sf"/>
</dbReference>
<dbReference type="InterPro" id="IPR001199">
    <property type="entry name" value="Cyt_B5-like_heme/steroid-bd"/>
</dbReference>
<dbReference type="Pfam" id="PF00174">
    <property type="entry name" value="Oxidored_molyb"/>
    <property type="match status" value="1"/>
</dbReference>
<dbReference type="GO" id="GO:0020037">
    <property type="term" value="F:heme binding"/>
    <property type="evidence" value="ECO:0007669"/>
    <property type="project" value="InterPro"/>
</dbReference>
<dbReference type="PRINTS" id="PR00363">
    <property type="entry name" value="CYTOCHROMEB5"/>
</dbReference>
<dbReference type="Gene3D" id="2.60.40.650">
    <property type="match status" value="1"/>
</dbReference>
<dbReference type="InterPro" id="IPR005066">
    <property type="entry name" value="MoCF_OxRdtse_dimer"/>
</dbReference>
<evidence type="ECO:0000256" key="2">
    <source>
        <dbReference type="ARBA" id="ARBA00001970"/>
    </source>
</evidence>
<dbReference type="FunFam" id="3.10.120.10:FF:000007">
    <property type="entry name" value="Sulfite oxidase, mitochondrial"/>
    <property type="match status" value="1"/>
</dbReference>
<dbReference type="EC" id="1.8.3.1" evidence="6"/>
<evidence type="ECO:0000256" key="8">
    <source>
        <dbReference type="ARBA" id="ARBA00022617"/>
    </source>
</evidence>
<dbReference type="PRINTS" id="PR00407">
    <property type="entry name" value="EUMOPTERIN"/>
</dbReference>
<keyword evidence="11" id="KW-0408">Iron</keyword>
<dbReference type="GO" id="GO:0043546">
    <property type="term" value="F:molybdopterin cofactor binding"/>
    <property type="evidence" value="ECO:0007669"/>
    <property type="project" value="TreeGrafter"/>
</dbReference>
<evidence type="ECO:0000259" key="14">
    <source>
        <dbReference type="PROSITE" id="PS50255"/>
    </source>
</evidence>
<keyword evidence="8" id="KW-0349">Heme</keyword>
<dbReference type="PANTHER" id="PTHR19372">
    <property type="entry name" value="SULFITE REDUCTASE"/>
    <property type="match status" value="1"/>
</dbReference>
<evidence type="ECO:0000256" key="1">
    <source>
        <dbReference type="ARBA" id="ARBA00001924"/>
    </source>
</evidence>
<name>A0A9P0F2L5_BEMTA</name>
<dbReference type="GO" id="GO:0030151">
    <property type="term" value="F:molybdenum ion binding"/>
    <property type="evidence" value="ECO:0007669"/>
    <property type="project" value="InterPro"/>
</dbReference>
<evidence type="ECO:0000313" key="16">
    <source>
        <dbReference type="Proteomes" id="UP001152759"/>
    </source>
</evidence>
<evidence type="ECO:0000256" key="13">
    <source>
        <dbReference type="ARBA" id="ARBA00070338"/>
    </source>
</evidence>
<evidence type="ECO:0000256" key="5">
    <source>
        <dbReference type="ARBA" id="ARBA00004971"/>
    </source>
</evidence>
<dbReference type="InterPro" id="IPR036374">
    <property type="entry name" value="OxRdtase_Mopterin-bd_sf"/>
</dbReference>
<comment type="pathway">
    <text evidence="5">Energy metabolism; sulfur metabolism.</text>
</comment>
<dbReference type="SUPFAM" id="SSF55856">
    <property type="entry name" value="Cytochrome b5-like heme/steroid binding domain"/>
    <property type="match status" value="1"/>
</dbReference>
<evidence type="ECO:0000313" key="15">
    <source>
        <dbReference type="EMBL" id="CAH0386283.1"/>
    </source>
</evidence>
<evidence type="ECO:0000256" key="10">
    <source>
        <dbReference type="ARBA" id="ARBA00023002"/>
    </source>
</evidence>
<dbReference type="EMBL" id="OU963864">
    <property type="protein sequence ID" value="CAH0386283.1"/>
    <property type="molecule type" value="Genomic_DNA"/>
</dbReference>
<dbReference type="GO" id="GO:0008482">
    <property type="term" value="F:sulfite oxidase activity"/>
    <property type="evidence" value="ECO:0007669"/>
    <property type="project" value="UniProtKB-EC"/>
</dbReference>
<evidence type="ECO:0000256" key="7">
    <source>
        <dbReference type="ARBA" id="ARBA00022505"/>
    </source>
</evidence>
<dbReference type="FunFam" id="3.90.420.10:FF:000002">
    <property type="entry name" value="sulfite oxidase, mitochondrial"/>
    <property type="match status" value="1"/>
</dbReference>
<evidence type="ECO:0000256" key="9">
    <source>
        <dbReference type="ARBA" id="ARBA00022723"/>
    </source>
</evidence>
<keyword evidence="16" id="KW-1185">Reference proteome</keyword>
<evidence type="ECO:0000256" key="12">
    <source>
        <dbReference type="ARBA" id="ARBA00023128"/>
    </source>
</evidence>
<evidence type="ECO:0000256" key="6">
    <source>
        <dbReference type="ARBA" id="ARBA00012505"/>
    </source>
</evidence>
<dbReference type="AlphaFoldDB" id="A0A9P0F2L5"/>
<gene>
    <name evidence="15" type="ORF">BEMITA_LOCUS5422</name>
</gene>
<dbReference type="InterPro" id="IPR000572">
    <property type="entry name" value="OxRdtase_Mopterin-bd_dom"/>
</dbReference>
<dbReference type="Pfam" id="PF03404">
    <property type="entry name" value="Mo-co_dimer"/>
    <property type="match status" value="1"/>
</dbReference>